<name>A0ABN0R337_MYCUL</name>
<comment type="caution">
    <text evidence="2">The sequence shown here is derived from an EMBL/GenBank/DDBJ whole genome shotgun (WGS) entry which is preliminary data.</text>
</comment>
<dbReference type="Pfam" id="PF00550">
    <property type="entry name" value="PP-binding"/>
    <property type="match status" value="1"/>
</dbReference>
<dbReference type="EMBL" id="JAOL01000088">
    <property type="protein sequence ID" value="EUA91534.1"/>
    <property type="molecule type" value="Genomic_DNA"/>
</dbReference>
<organism evidence="2 3">
    <name type="scientific">Mycobacterium ulcerans str. Harvey</name>
    <dbReference type="NCBI Taxonomy" id="1299332"/>
    <lineage>
        <taxon>Bacteria</taxon>
        <taxon>Bacillati</taxon>
        <taxon>Actinomycetota</taxon>
        <taxon>Actinomycetes</taxon>
        <taxon>Mycobacteriales</taxon>
        <taxon>Mycobacteriaceae</taxon>
        <taxon>Mycobacterium</taxon>
        <taxon>Mycobacterium ulcerans group</taxon>
    </lineage>
</organism>
<dbReference type="InterPro" id="IPR009081">
    <property type="entry name" value="PP-bd_ACP"/>
</dbReference>
<dbReference type="Proteomes" id="UP000020681">
    <property type="component" value="Unassembled WGS sequence"/>
</dbReference>
<gene>
    <name evidence="2" type="ORF">I551_1997</name>
</gene>
<evidence type="ECO:0000259" key="1">
    <source>
        <dbReference type="PROSITE" id="PS50075"/>
    </source>
</evidence>
<sequence>MKENDTLGIGIEFDPRILQTEQVSAILDAYRDAVAAVANGGSAPLPRFGTEAALNLLHRTRRIAAHISDDARSRVREDLRRIWEDVLDRSLDTTDSVGDSGGDSIHTLVLSERIAKAFACDPPLVQLLQGATMEQLAALLTD</sequence>
<feature type="domain" description="Carrier" evidence="1">
    <location>
        <begin position="70"/>
        <end position="142"/>
    </location>
</feature>
<evidence type="ECO:0000313" key="2">
    <source>
        <dbReference type="EMBL" id="EUA91534.1"/>
    </source>
</evidence>
<reference evidence="2 3" key="1">
    <citation type="submission" date="2014-01" db="EMBL/GenBank/DDBJ databases">
        <authorList>
            <person name="Dobos K."/>
            <person name="Lenaerts A."/>
            <person name="Ordway D."/>
            <person name="DeGroote M.A."/>
            <person name="Parker T."/>
            <person name="Sizemore C."/>
            <person name="Tallon L.J."/>
            <person name="Sadzewicz L.K."/>
            <person name="Sengamalay N."/>
            <person name="Fraser C.M."/>
            <person name="Hine E."/>
            <person name="Shefchek K.A."/>
            <person name="Das S.P."/>
            <person name="Tettelin H."/>
        </authorList>
    </citation>
    <scope>NUCLEOTIDE SEQUENCE [LARGE SCALE GENOMIC DNA]</scope>
    <source>
        <strain evidence="2 3">Harvey</strain>
    </source>
</reference>
<dbReference type="Gene3D" id="1.10.1200.10">
    <property type="entry name" value="ACP-like"/>
    <property type="match status" value="1"/>
</dbReference>
<dbReference type="SUPFAM" id="SSF47336">
    <property type="entry name" value="ACP-like"/>
    <property type="match status" value="1"/>
</dbReference>
<keyword evidence="3" id="KW-1185">Reference proteome</keyword>
<accession>A0ABN0R337</accession>
<dbReference type="InterPro" id="IPR036736">
    <property type="entry name" value="ACP-like_sf"/>
</dbReference>
<evidence type="ECO:0000313" key="3">
    <source>
        <dbReference type="Proteomes" id="UP000020681"/>
    </source>
</evidence>
<proteinExistence type="predicted"/>
<dbReference type="PROSITE" id="PS50075">
    <property type="entry name" value="CARRIER"/>
    <property type="match status" value="1"/>
</dbReference>
<protein>
    <submittedName>
        <fullName evidence="2">Phosphopantetheine attachment site family protein</fullName>
    </submittedName>
</protein>